<sequence>MSSSELKTDASQRWMMYSKDAYEGGRIFPTTEQKQAVEEGKKFFQRAYADIRAKDAALVQRVRSFLGTNFHWHHRLARNGADLDVIQTLQSMIRGESVVLIAEQSRSGGAVAMATPAQPKMRSFRESLMTEYSMTYDAATAYIERYNDMVDRASAVAARYASRAARRWPTPRTI</sequence>
<proteinExistence type="predicted"/>
<keyword evidence="2" id="KW-1185">Reference proteome</keyword>
<comment type="caution">
    <text evidence="1">The sequence shown here is derived from an EMBL/GenBank/DDBJ whole genome shotgun (WGS) entry which is preliminary data.</text>
</comment>
<organism evidence="1 2">
    <name type="scientific">Paraburkholderia strydomiana</name>
    <dbReference type="NCBI Taxonomy" id="1245417"/>
    <lineage>
        <taxon>Bacteria</taxon>
        <taxon>Pseudomonadati</taxon>
        <taxon>Pseudomonadota</taxon>
        <taxon>Betaproteobacteria</taxon>
        <taxon>Burkholderiales</taxon>
        <taxon>Burkholderiaceae</taxon>
        <taxon>Paraburkholderia</taxon>
    </lineage>
</organism>
<dbReference type="EMBL" id="JAQQCL010000012">
    <property type="protein sequence ID" value="MFM0718120.1"/>
    <property type="molecule type" value="Genomic_DNA"/>
</dbReference>
<dbReference type="RefSeq" id="WP_408153948.1">
    <property type="nucleotide sequence ID" value="NZ_JAQQCL010000012.1"/>
</dbReference>
<evidence type="ECO:0000313" key="1">
    <source>
        <dbReference type="EMBL" id="MFM0718120.1"/>
    </source>
</evidence>
<protein>
    <recommendedName>
        <fullName evidence="3">Phasin domain-containing protein</fullName>
    </recommendedName>
</protein>
<reference evidence="1 2" key="1">
    <citation type="journal article" date="2024" name="Chem. Sci.">
        <title>Discovery of megapolipeptins by genome mining of a Burkholderiales bacteria collection.</title>
        <authorList>
            <person name="Paulo B.S."/>
            <person name="Recchia M.J.J."/>
            <person name="Lee S."/>
            <person name="Fergusson C.H."/>
            <person name="Romanowski S.B."/>
            <person name="Hernandez A."/>
            <person name="Krull N."/>
            <person name="Liu D.Y."/>
            <person name="Cavanagh H."/>
            <person name="Bos A."/>
            <person name="Gray C.A."/>
            <person name="Murphy B.T."/>
            <person name="Linington R.G."/>
            <person name="Eustaquio A.S."/>
        </authorList>
    </citation>
    <scope>NUCLEOTIDE SEQUENCE [LARGE SCALE GENOMIC DNA]</scope>
    <source>
        <strain evidence="1 2">RL17-350-BIC-E</strain>
    </source>
</reference>
<gene>
    <name evidence="1" type="ORF">PQQ73_17460</name>
</gene>
<evidence type="ECO:0000313" key="2">
    <source>
        <dbReference type="Proteomes" id="UP001629392"/>
    </source>
</evidence>
<evidence type="ECO:0008006" key="3">
    <source>
        <dbReference type="Google" id="ProtNLM"/>
    </source>
</evidence>
<name>A0ABW9EGG7_9BURK</name>
<accession>A0ABW9EGG7</accession>
<dbReference type="Proteomes" id="UP001629392">
    <property type="component" value="Unassembled WGS sequence"/>
</dbReference>